<gene>
    <name evidence="5" type="ORF">HMPREF1535_01154</name>
</gene>
<dbReference type="Gene3D" id="1.10.10.60">
    <property type="entry name" value="Homeodomain-like"/>
    <property type="match status" value="2"/>
</dbReference>
<dbReference type="PANTHER" id="PTHR43280:SF27">
    <property type="entry name" value="TRANSCRIPTIONAL REGULATOR MTLR"/>
    <property type="match status" value="1"/>
</dbReference>
<dbReference type="PROSITE" id="PS01124">
    <property type="entry name" value="HTH_ARAC_FAMILY_2"/>
    <property type="match status" value="1"/>
</dbReference>
<protein>
    <recommendedName>
        <fullName evidence="4">HTH araC/xylS-type domain-containing protein</fullName>
    </recommendedName>
</protein>
<dbReference type="SMART" id="SM00342">
    <property type="entry name" value="HTH_ARAC"/>
    <property type="match status" value="1"/>
</dbReference>
<dbReference type="AlphaFoldDB" id="A0A0F5JJT7"/>
<dbReference type="PRINTS" id="PR00032">
    <property type="entry name" value="HTHARAC"/>
</dbReference>
<dbReference type="PROSITE" id="PS00041">
    <property type="entry name" value="HTH_ARAC_FAMILY_1"/>
    <property type="match status" value="1"/>
</dbReference>
<keyword evidence="1" id="KW-0805">Transcription regulation</keyword>
<dbReference type="EMBL" id="AQHV01000008">
    <property type="protein sequence ID" value="KKB57707.1"/>
    <property type="molecule type" value="Genomic_DNA"/>
</dbReference>
<keyword evidence="2" id="KW-0238">DNA-binding</keyword>
<accession>A0A0F5JJT7</accession>
<evidence type="ECO:0000256" key="1">
    <source>
        <dbReference type="ARBA" id="ARBA00023015"/>
    </source>
</evidence>
<evidence type="ECO:0000313" key="5">
    <source>
        <dbReference type="EMBL" id="KKB57707.1"/>
    </source>
</evidence>
<dbReference type="InterPro" id="IPR020449">
    <property type="entry name" value="Tscrpt_reg_AraC-type_HTH"/>
</dbReference>
<feature type="domain" description="HTH araC/xylS-type" evidence="4">
    <location>
        <begin position="184"/>
        <end position="283"/>
    </location>
</feature>
<dbReference type="InterPro" id="IPR018060">
    <property type="entry name" value="HTH_AraC"/>
</dbReference>
<dbReference type="PANTHER" id="PTHR43280">
    <property type="entry name" value="ARAC-FAMILY TRANSCRIPTIONAL REGULATOR"/>
    <property type="match status" value="1"/>
</dbReference>
<dbReference type="HOGENOM" id="CLU_000445_88_3_10"/>
<dbReference type="InterPro" id="IPR018062">
    <property type="entry name" value="HTH_AraC-typ_CS"/>
</dbReference>
<dbReference type="GO" id="GO:0003700">
    <property type="term" value="F:DNA-binding transcription factor activity"/>
    <property type="evidence" value="ECO:0007669"/>
    <property type="project" value="InterPro"/>
</dbReference>
<dbReference type="GO" id="GO:0043565">
    <property type="term" value="F:sequence-specific DNA binding"/>
    <property type="evidence" value="ECO:0007669"/>
    <property type="project" value="InterPro"/>
</dbReference>
<evidence type="ECO:0000259" key="4">
    <source>
        <dbReference type="PROSITE" id="PS01124"/>
    </source>
</evidence>
<reference evidence="5 6" key="1">
    <citation type="submission" date="2013-04" db="EMBL/GenBank/DDBJ databases">
        <title>The Genome Sequence of Parabacteroides goldsteinii DSM 19448.</title>
        <authorList>
            <consortium name="The Broad Institute Genomics Platform"/>
            <person name="Earl A."/>
            <person name="Ward D."/>
            <person name="Feldgarden M."/>
            <person name="Gevers D."/>
            <person name="Martens E."/>
            <person name="Sakamoto M."/>
            <person name="Benno Y."/>
            <person name="Song Y."/>
            <person name="Liu C."/>
            <person name="Lee J."/>
            <person name="Bolanos M."/>
            <person name="Vaisanen M.L."/>
            <person name="Finegold S.M."/>
            <person name="Walker B."/>
            <person name="Young S."/>
            <person name="Zeng Q."/>
            <person name="Gargeya S."/>
            <person name="Fitzgerald M."/>
            <person name="Haas B."/>
            <person name="Abouelleil A."/>
            <person name="Allen A.W."/>
            <person name="Alvarado L."/>
            <person name="Arachchi H.M."/>
            <person name="Berlin A.M."/>
            <person name="Chapman S.B."/>
            <person name="Gainer-Dewar J."/>
            <person name="Goldberg J."/>
            <person name="Griggs A."/>
            <person name="Gujja S."/>
            <person name="Hansen M."/>
            <person name="Howarth C."/>
            <person name="Imamovic A."/>
            <person name="Ireland A."/>
            <person name="Larimer J."/>
            <person name="McCowan C."/>
            <person name="Murphy C."/>
            <person name="Pearson M."/>
            <person name="Poon T.W."/>
            <person name="Priest M."/>
            <person name="Roberts A."/>
            <person name="Saif S."/>
            <person name="Shea T."/>
            <person name="Sisk P."/>
            <person name="Sykes S."/>
            <person name="Wortman J."/>
            <person name="Nusbaum C."/>
            <person name="Birren B."/>
        </authorList>
    </citation>
    <scope>NUCLEOTIDE SEQUENCE [LARGE SCALE GENOMIC DNA]</scope>
    <source>
        <strain evidence="5 6">DSM 19448</strain>
    </source>
</reference>
<evidence type="ECO:0000256" key="2">
    <source>
        <dbReference type="ARBA" id="ARBA00023125"/>
    </source>
</evidence>
<name>A0A0F5JJT7_9BACT</name>
<organism evidence="5 6">
    <name type="scientific">Parabacteroides goldsteinii DSM 19448 = WAL 12034</name>
    <dbReference type="NCBI Taxonomy" id="927665"/>
    <lineage>
        <taxon>Bacteria</taxon>
        <taxon>Pseudomonadati</taxon>
        <taxon>Bacteroidota</taxon>
        <taxon>Bacteroidia</taxon>
        <taxon>Bacteroidales</taxon>
        <taxon>Tannerellaceae</taxon>
        <taxon>Parabacteroides</taxon>
    </lineage>
</organism>
<dbReference type="InterPro" id="IPR009057">
    <property type="entry name" value="Homeodomain-like_sf"/>
</dbReference>
<proteinExistence type="predicted"/>
<dbReference type="STRING" id="927665.HMPREF1535_01154"/>
<dbReference type="SUPFAM" id="SSF46689">
    <property type="entry name" value="Homeodomain-like"/>
    <property type="match status" value="2"/>
</dbReference>
<evidence type="ECO:0000313" key="6">
    <source>
        <dbReference type="Proteomes" id="UP000033047"/>
    </source>
</evidence>
<sequence length="291" mass="33986">MITEVFREKSPLSIKDSFILFERTKSSFTFPIHVHNVWELNFVENASGALRIVGDSEETIGEKDLVLITNTELKHAWMNGNCRSNDIHEITLQFHPSLFSNPAFQKNQFDSIMKMMAKAEHGLAFGQAEINRIQPIMRMISTEKGFYSVIKFFILLHELSLSEDVRVLSKNISPQYTEADYQMKKILDYISKNLADPITIDELAQYMGMSLSTLSRFLKKNTNRNFTDFLQEYRINSVVRELNNNEKECIMDIASRCGFVSQSYFYKVFKKFKGVTPQEYRENYQRMRVII</sequence>
<dbReference type="Proteomes" id="UP000033047">
    <property type="component" value="Unassembled WGS sequence"/>
</dbReference>
<dbReference type="PATRIC" id="fig|927665.4.peg.1179"/>
<dbReference type="InterPro" id="IPR011991">
    <property type="entry name" value="ArsR-like_HTH"/>
</dbReference>
<evidence type="ECO:0000256" key="3">
    <source>
        <dbReference type="ARBA" id="ARBA00023163"/>
    </source>
</evidence>
<dbReference type="Pfam" id="PF12833">
    <property type="entry name" value="HTH_18"/>
    <property type="match status" value="1"/>
</dbReference>
<dbReference type="RefSeq" id="WP_007655540.1">
    <property type="nucleotide sequence ID" value="NZ_KQ033912.1"/>
</dbReference>
<keyword evidence="3" id="KW-0804">Transcription</keyword>
<comment type="caution">
    <text evidence="5">The sequence shown here is derived from an EMBL/GenBank/DDBJ whole genome shotgun (WGS) entry which is preliminary data.</text>
</comment>
<dbReference type="GeneID" id="69982375"/>
<dbReference type="CDD" id="cd00090">
    <property type="entry name" value="HTH_ARSR"/>
    <property type="match status" value="1"/>
</dbReference>